<dbReference type="GO" id="GO:0004828">
    <property type="term" value="F:serine-tRNA ligase activity"/>
    <property type="evidence" value="ECO:0007669"/>
    <property type="project" value="InterPro"/>
</dbReference>
<name>A0AA86P6U0_9EUKA</name>
<keyword evidence="4" id="KW-1185">Reference proteome</keyword>
<reference evidence="3 4" key="2">
    <citation type="submission" date="2024-07" db="EMBL/GenBank/DDBJ databases">
        <authorList>
            <person name="Akdeniz Z."/>
        </authorList>
    </citation>
    <scope>NUCLEOTIDE SEQUENCE [LARGE SCALE GENOMIC DNA]</scope>
</reference>
<dbReference type="Proteomes" id="UP001642409">
    <property type="component" value="Unassembled WGS sequence"/>
</dbReference>
<dbReference type="PRINTS" id="PR00981">
    <property type="entry name" value="TRNASYNTHSER"/>
</dbReference>
<dbReference type="SUPFAM" id="SSF55681">
    <property type="entry name" value="Class II aaRS and biotin synthetases"/>
    <property type="match status" value="1"/>
</dbReference>
<proteinExistence type="predicted"/>
<keyword evidence="1" id="KW-0812">Transmembrane</keyword>
<dbReference type="GO" id="GO:0006434">
    <property type="term" value="P:seryl-tRNA aminoacylation"/>
    <property type="evidence" value="ECO:0007669"/>
    <property type="project" value="InterPro"/>
</dbReference>
<evidence type="ECO:0000313" key="3">
    <source>
        <dbReference type="EMBL" id="CAL5973097.1"/>
    </source>
</evidence>
<dbReference type="InterPro" id="IPR002317">
    <property type="entry name" value="Ser-tRNA-ligase_type_1"/>
</dbReference>
<dbReference type="EMBL" id="CATOUU010000531">
    <property type="protein sequence ID" value="CAI9933014.1"/>
    <property type="molecule type" value="Genomic_DNA"/>
</dbReference>
<protein>
    <submittedName>
        <fullName evidence="2">Seryl-tRNA synthetase</fullName>
    </submittedName>
    <submittedName>
        <fullName evidence="3">Seryl-tRNA_synthetase</fullName>
    </submittedName>
</protein>
<dbReference type="InterPro" id="IPR045864">
    <property type="entry name" value="aa-tRNA-synth_II/BPL/LPL"/>
</dbReference>
<evidence type="ECO:0000313" key="2">
    <source>
        <dbReference type="EMBL" id="CAI9933014.1"/>
    </source>
</evidence>
<organism evidence="2">
    <name type="scientific">Hexamita inflata</name>
    <dbReference type="NCBI Taxonomy" id="28002"/>
    <lineage>
        <taxon>Eukaryota</taxon>
        <taxon>Metamonada</taxon>
        <taxon>Diplomonadida</taxon>
        <taxon>Hexamitidae</taxon>
        <taxon>Hexamitinae</taxon>
        <taxon>Hexamita</taxon>
    </lineage>
</organism>
<dbReference type="AlphaFoldDB" id="A0AA86P6U0"/>
<dbReference type="PANTHER" id="PTHR11778">
    <property type="entry name" value="SERYL-TRNA SYNTHETASE"/>
    <property type="match status" value="1"/>
</dbReference>
<gene>
    <name evidence="2" type="ORF">HINF_LOCUS20659</name>
    <name evidence="3" type="ORF">HINF_LOCUS2205</name>
</gene>
<dbReference type="EMBL" id="CAXDID020000004">
    <property type="protein sequence ID" value="CAL5973097.1"/>
    <property type="molecule type" value="Genomic_DNA"/>
</dbReference>
<reference evidence="2" key="1">
    <citation type="submission" date="2023-06" db="EMBL/GenBank/DDBJ databases">
        <authorList>
            <person name="Kurt Z."/>
        </authorList>
    </citation>
    <scope>NUCLEOTIDE SEQUENCE</scope>
</reference>
<evidence type="ECO:0000256" key="1">
    <source>
        <dbReference type="SAM" id="Phobius"/>
    </source>
</evidence>
<accession>A0AA86P6U0</accession>
<sequence length="99" mass="11824">MQQRMQLTRIQSGYPRRRKFDLEAWFPASQCYRELVSCSNCLDYQSRNLDIKFQAQKSAFSPCRMQKQLFQKHVLLSLVFVIISFIFHFFTQCSQSVTL</sequence>
<feature type="transmembrane region" description="Helical" evidence="1">
    <location>
        <begin position="74"/>
        <end position="91"/>
    </location>
</feature>
<dbReference type="Gene3D" id="3.30.930.10">
    <property type="entry name" value="Bira Bifunctional Protein, Domain 2"/>
    <property type="match status" value="1"/>
</dbReference>
<evidence type="ECO:0000313" key="4">
    <source>
        <dbReference type="Proteomes" id="UP001642409"/>
    </source>
</evidence>
<keyword evidence="1" id="KW-0472">Membrane</keyword>
<dbReference type="GO" id="GO:0005524">
    <property type="term" value="F:ATP binding"/>
    <property type="evidence" value="ECO:0007669"/>
    <property type="project" value="InterPro"/>
</dbReference>
<keyword evidence="1" id="KW-1133">Transmembrane helix</keyword>
<comment type="caution">
    <text evidence="2">The sequence shown here is derived from an EMBL/GenBank/DDBJ whole genome shotgun (WGS) entry which is preliminary data.</text>
</comment>